<name>Q4MZS8_THEPA</name>
<protein>
    <submittedName>
        <fullName evidence="3">Uncharacterized protein</fullName>
    </submittedName>
</protein>
<dbReference type="AlphaFoldDB" id="Q4MZS8"/>
<dbReference type="Gene3D" id="1.25.40.10">
    <property type="entry name" value="Tetratricopeptide repeat domain"/>
    <property type="match status" value="1"/>
</dbReference>
<sequence>MENEEVVDSTQSSETHPNLLNTSPGNNVDDNNTKNSENCNNIENNTDVDNNCKKSVSESECNQENDSAETTASDAPVANPSENPFHTVVENNLFGSPSPVYYKERGNECFKDNNYNEAIDWYTKALERLEFSEDDNLRAQIFCNRAACHQALGDWESSISDCNDALAFNDSYPKAYLRRSMAFEKTKFYQKSHADLEKALQLDPSLEEKYLVKKTQLKKLGILTNKLYHCLADAEFETEKAEMLGKLKDLGNNLLGKIGLSLDNFKVQKNPETGSYNIQYQQ</sequence>
<organism evidence="3 4">
    <name type="scientific">Theileria parva</name>
    <name type="common">East coast fever infection agent</name>
    <dbReference type="NCBI Taxonomy" id="5875"/>
    <lineage>
        <taxon>Eukaryota</taxon>
        <taxon>Sar</taxon>
        <taxon>Alveolata</taxon>
        <taxon>Apicomplexa</taxon>
        <taxon>Aconoidasida</taxon>
        <taxon>Piroplasmida</taxon>
        <taxon>Theileriidae</taxon>
        <taxon>Theileria</taxon>
    </lineage>
</organism>
<dbReference type="OMA" id="ITTMKSW"/>
<dbReference type="EMBL" id="AAGK01000005">
    <property type="protein sequence ID" value="EAN31171.1"/>
    <property type="molecule type" value="Genomic_DNA"/>
</dbReference>
<dbReference type="SUPFAM" id="SSF48452">
    <property type="entry name" value="TPR-like"/>
    <property type="match status" value="1"/>
</dbReference>
<evidence type="ECO:0000313" key="4">
    <source>
        <dbReference type="Proteomes" id="UP000001949"/>
    </source>
</evidence>
<dbReference type="InterPro" id="IPR052769">
    <property type="entry name" value="TPR_domain_protein"/>
</dbReference>
<feature type="compositionally biased region" description="Low complexity" evidence="2">
    <location>
        <begin position="29"/>
        <end position="49"/>
    </location>
</feature>
<comment type="caution">
    <text evidence="3">The sequence shown here is derived from an EMBL/GenBank/DDBJ whole genome shotgun (WGS) entry which is preliminary data.</text>
</comment>
<keyword evidence="4" id="KW-1185">Reference proteome</keyword>
<feature type="compositionally biased region" description="Polar residues" evidence="2">
    <location>
        <begin position="8"/>
        <end position="28"/>
    </location>
</feature>
<dbReference type="Proteomes" id="UP000001949">
    <property type="component" value="Unassembled WGS sequence"/>
</dbReference>
<evidence type="ECO:0000256" key="1">
    <source>
        <dbReference type="PROSITE-ProRule" id="PRU00339"/>
    </source>
</evidence>
<keyword evidence="1" id="KW-0802">TPR repeat</keyword>
<dbReference type="SMART" id="SM00028">
    <property type="entry name" value="TPR"/>
    <property type="match status" value="3"/>
</dbReference>
<evidence type="ECO:0000313" key="3">
    <source>
        <dbReference type="EMBL" id="EAN31171.1"/>
    </source>
</evidence>
<gene>
    <name evidence="3" type="ordered locus">TP03_0434</name>
</gene>
<dbReference type="PANTHER" id="PTHR46014">
    <property type="entry name" value="TETRATRICOPEPTIDE REPEAT PROTEIN 1"/>
    <property type="match status" value="1"/>
</dbReference>
<reference evidence="3 4" key="1">
    <citation type="journal article" date="2005" name="Science">
        <title>Genome sequence of Theileria parva, a bovine pathogen that transforms lymphocytes.</title>
        <authorList>
            <person name="Gardner M.J."/>
            <person name="Bishop R."/>
            <person name="Shah T."/>
            <person name="de Villiers E.P."/>
            <person name="Carlton J.M."/>
            <person name="Hall N."/>
            <person name="Ren Q."/>
            <person name="Paulsen I.T."/>
            <person name="Pain A."/>
            <person name="Berriman M."/>
            <person name="Wilson R.J.M."/>
            <person name="Sato S."/>
            <person name="Ralph S.A."/>
            <person name="Mann D.J."/>
            <person name="Xiong Z."/>
            <person name="Shallom S.J."/>
            <person name="Weidman J."/>
            <person name="Jiang L."/>
            <person name="Lynn J."/>
            <person name="Weaver B."/>
            <person name="Shoaibi A."/>
            <person name="Domingo A.R."/>
            <person name="Wasawo D."/>
            <person name="Crabtree J."/>
            <person name="Wortman J.R."/>
            <person name="Haas B."/>
            <person name="Angiuoli S.V."/>
            <person name="Creasy T.H."/>
            <person name="Lu C."/>
            <person name="Suh B."/>
            <person name="Silva J.C."/>
            <person name="Utterback T.R."/>
            <person name="Feldblyum T.V."/>
            <person name="Pertea M."/>
            <person name="Allen J."/>
            <person name="Nierman W.C."/>
            <person name="Taracha E.L.N."/>
            <person name="Salzberg S.L."/>
            <person name="White O.R."/>
            <person name="Fitzhugh H.A."/>
            <person name="Morzaria S."/>
            <person name="Venter J.C."/>
            <person name="Fraser C.M."/>
            <person name="Nene V."/>
        </authorList>
    </citation>
    <scope>NUCLEOTIDE SEQUENCE [LARGE SCALE GENOMIC DNA]</scope>
    <source>
        <strain evidence="3 4">Muguga</strain>
    </source>
</reference>
<dbReference type="KEGG" id="tpv:TP03_0434"/>
<dbReference type="InterPro" id="IPR011990">
    <property type="entry name" value="TPR-like_helical_dom_sf"/>
</dbReference>
<dbReference type="PROSITE" id="PS50005">
    <property type="entry name" value="TPR"/>
    <property type="match status" value="1"/>
</dbReference>
<dbReference type="Pfam" id="PF13181">
    <property type="entry name" value="TPR_8"/>
    <property type="match status" value="1"/>
</dbReference>
<feature type="region of interest" description="Disordered" evidence="2">
    <location>
        <begin position="1"/>
        <end position="86"/>
    </location>
</feature>
<dbReference type="eggNOG" id="KOG4234">
    <property type="taxonomic scope" value="Eukaryota"/>
</dbReference>
<dbReference type="VEuPathDB" id="PiroplasmaDB:TpMuguga_03g00434"/>
<evidence type="ECO:0000256" key="2">
    <source>
        <dbReference type="SAM" id="MobiDB-lite"/>
    </source>
</evidence>
<accession>Q4MZS8</accession>
<feature type="repeat" description="TPR" evidence="1">
    <location>
        <begin position="173"/>
        <end position="206"/>
    </location>
</feature>
<dbReference type="InterPro" id="IPR019734">
    <property type="entry name" value="TPR_rpt"/>
</dbReference>
<proteinExistence type="predicted"/>
<dbReference type="InParanoid" id="Q4MZS8"/>
<dbReference type="PANTHER" id="PTHR46014:SF1">
    <property type="entry name" value="TETRATRICOPEPTIDE REPEAT PROTEIN 1"/>
    <property type="match status" value="1"/>
</dbReference>